<sequence length="191" mass="21670">MDQGTTGGAVWVEIQRANNGSLVWGVSRRDGLSLEGIRKAFAFDGALCSALQEEAARRRKLAGEAKRREARIAKGQRVDKPKPALDLLSSRGDLAGKLAADAGMLWLPELSIREIRITRNGVVSFGNREFRLDALACRHGERVSVAANADWPMRLWVFTEQSRWRHRRYVHDRQSYIGCEWRINKRRGRSD</sequence>
<dbReference type="AlphaFoldDB" id="A0A443JX00"/>
<dbReference type="Pfam" id="PF09299">
    <property type="entry name" value="Mu-transpos_C"/>
    <property type="match status" value="1"/>
</dbReference>
<protein>
    <recommendedName>
        <fullName evidence="1">Transposase-like Mu C-terminal domain-containing protein</fullName>
    </recommendedName>
</protein>
<dbReference type="EMBL" id="SAUY01000086">
    <property type="protein sequence ID" value="RWR25043.1"/>
    <property type="molecule type" value="Genomic_DNA"/>
</dbReference>
<reference evidence="2 3" key="1">
    <citation type="submission" date="2019-01" db="EMBL/GenBank/DDBJ databases">
        <title>Sinorhodobacter populi sp. nov. isolated from the symptomatic bark tissue of Populus euramericana canker.</title>
        <authorList>
            <person name="Xu G."/>
        </authorList>
    </citation>
    <scope>NUCLEOTIDE SEQUENCE [LARGE SCALE GENOMIC DNA]</scope>
    <source>
        <strain evidence="2 3">07D10-4-3</strain>
    </source>
</reference>
<proteinExistence type="predicted"/>
<comment type="caution">
    <text evidence="2">The sequence shown here is derived from an EMBL/GenBank/DDBJ whole genome shotgun (WGS) entry which is preliminary data.</text>
</comment>
<feature type="domain" description="Transposase-like Mu C-terminal" evidence="1">
    <location>
        <begin position="113"/>
        <end position="163"/>
    </location>
</feature>
<gene>
    <name evidence="2" type="ORF">D2T29_22410</name>
</gene>
<dbReference type="InterPro" id="IPR015378">
    <property type="entry name" value="Transposase-like_Mu_C"/>
</dbReference>
<evidence type="ECO:0000313" key="2">
    <source>
        <dbReference type="EMBL" id="RWR25043.1"/>
    </source>
</evidence>
<reference evidence="2 3" key="2">
    <citation type="submission" date="2019-01" db="EMBL/GenBank/DDBJ databases">
        <authorList>
            <person name="Li Y."/>
        </authorList>
    </citation>
    <scope>NUCLEOTIDE SEQUENCE [LARGE SCALE GENOMIC DNA]</scope>
    <source>
        <strain evidence="2 3">07D10-4-3</strain>
    </source>
</reference>
<evidence type="ECO:0000259" key="1">
    <source>
        <dbReference type="Pfam" id="PF09299"/>
    </source>
</evidence>
<organism evidence="2 3">
    <name type="scientific">Paenirhodobacter populi</name>
    <dbReference type="NCBI Taxonomy" id="2306993"/>
    <lineage>
        <taxon>Bacteria</taxon>
        <taxon>Pseudomonadati</taxon>
        <taxon>Pseudomonadota</taxon>
        <taxon>Alphaproteobacteria</taxon>
        <taxon>Rhodobacterales</taxon>
        <taxon>Rhodobacter group</taxon>
        <taxon>Paenirhodobacter</taxon>
    </lineage>
</organism>
<evidence type="ECO:0000313" key="3">
    <source>
        <dbReference type="Proteomes" id="UP000284451"/>
    </source>
</evidence>
<dbReference type="Proteomes" id="UP000284451">
    <property type="component" value="Unassembled WGS sequence"/>
</dbReference>
<accession>A0A443JX00</accession>
<name>A0A443JX00_9RHOB</name>
<dbReference type="RefSeq" id="WP_128234225.1">
    <property type="nucleotide sequence ID" value="NZ_SAUY01000086.1"/>
</dbReference>